<proteinExistence type="predicted"/>
<reference evidence="6 7" key="1">
    <citation type="submission" date="2018-05" db="EMBL/GenBank/DDBJ databases">
        <title>Comparative genomic sequence analysis between strain HN4 and CCM 8460T (Falsochrobactrum ovis) will provide more evidence to prove that HN4 is a new species of Falsochrobactrum.</title>
        <authorList>
            <person name="Lyu W."/>
            <person name="Sun L."/>
            <person name="Yao L."/>
        </authorList>
    </citation>
    <scope>NUCLEOTIDE SEQUENCE [LARGE SCALE GENOMIC DNA]</scope>
    <source>
        <strain evidence="6 7">HN4</strain>
    </source>
</reference>
<feature type="transmembrane region" description="Helical" evidence="4">
    <location>
        <begin position="144"/>
        <end position="165"/>
    </location>
</feature>
<dbReference type="OrthoDB" id="146345at2"/>
<feature type="transmembrane region" description="Helical" evidence="4">
    <location>
        <begin position="20"/>
        <end position="43"/>
    </location>
</feature>
<dbReference type="GO" id="GO:0022857">
    <property type="term" value="F:transmembrane transporter activity"/>
    <property type="evidence" value="ECO:0007669"/>
    <property type="project" value="InterPro"/>
</dbReference>
<evidence type="ECO:0000256" key="4">
    <source>
        <dbReference type="SAM" id="Phobius"/>
    </source>
</evidence>
<feature type="transmembrane region" description="Helical" evidence="4">
    <location>
        <begin position="273"/>
        <end position="296"/>
    </location>
</feature>
<name>A0A316J7J4_9HYPH</name>
<gene>
    <name evidence="6" type="ORF">DKP76_13900</name>
</gene>
<dbReference type="CDD" id="cd17355">
    <property type="entry name" value="MFS_YcxA_like"/>
    <property type="match status" value="1"/>
</dbReference>
<dbReference type="PROSITE" id="PS50850">
    <property type="entry name" value="MFS"/>
    <property type="match status" value="1"/>
</dbReference>
<sequence length="431" mass="46389">MISARLAAFLAQRNIHYGWIIAGVTFLTMLATAAAMGSAGILIDPLQSEFGWTNADISFAMALRLVLFGLMGPFAAAFMNQFGLRRVVVAALLMISSGLIGSMFMTQQWQMVALWGVIIGLGTGMTALVLGATVAARWFEKRRGLVVGMMTASNATGQLIFMPILAGVSQNIGWRPALAIVIVFLLAALLLVLALMRDNPADIGLKPFGRTAPMPAPEPRKNFLSMLVSPLVTLREASSTMTFWVLFITFFVCGFSTNGLIQTHWIALCGDFGIVPVGAAGILAVIGAFDLIGTIGSGWLTDRFDNRWLLFWFYALRGLSLIYLTFTDFSVYELALFAVFYGLDWVATVPPTVKIAAEHFGPEKAGMVFGWVFTGHQVGAAAAAAFAGFVRTDYDSYTPALILAGALCIAAASLVFLLKRPARRSPALQPS</sequence>
<dbReference type="EMBL" id="QGDB01000005">
    <property type="protein sequence ID" value="PWL17118.1"/>
    <property type="molecule type" value="Genomic_DNA"/>
</dbReference>
<accession>A0A316J7J4</accession>
<feature type="transmembrane region" description="Helical" evidence="4">
    <location>
        <begin position="87"/>
        <end position="106"/>
    </location>
</feature>
<keyword evidence="2 4" id="KW-1133">Transmembrane helix</keyword>
<dbReference type="InterPro" id="IPR050327">
    <property type="entry name" value="Proton-linked_MCT"/>
</dbReference>
<dbReference type="Proteomes" id="UP000245865">
    <property type="component" value="Unassembled WGS sequence"/>
</dbReference>
<dbReference type="PANTHER" id="PTHR11360:SF290">
    <property type="entry name" value="MONOCARBOXYLATE MFS PERMEASE"/>
    <property type="match status" value="1"/>
</dbReference>
<dbReference type="InterPro" id="IPR011701">
    <property type="entry name" value="MFS"/>
</dbReference>
<evidence type="ECO:0000256" key="3">
    <source>
        <dbReference type="ARBA" id="ARBA00023136"/>
    </source>
</evidence>
<evidence type="ECO:0000259" key="5">
    <source>
        <dbReference type="PROSITE" id="PS50850"/>
    </source>
</evidence>
<dbReference type="Pfam" id="PF07690">
    <property type="entry name" value="MFS_1"/>
    <property type="match status" value="1"/>
</dbReference>
<feature type="transmembrane region" description="Helical" evidence="4">
    <location>
        <begin position="243"/>
        <end position="261"/>
    </location>
</feature>
<dbReference type="RefSeq" id="WP_109707400.1">
    <property type="nucleotide sequence ID" value="NZ_QGDB01000005.1"/>
</dbReference>
<feature type="domain" description="Major facilitator superfamily (MFS) profile" evidence="5">
    <location>
        <begin position="21"/>
        <end position="423"/>
    </location>
</feature>
<organism evidence="6 7">
    <name type="scientific">Falsochrobactrum shanghaiense</name>
    <dbReference type="NCBI Taxonomy" id="2201899"/>
    <lineage>
        <taxon>Bacteria</taxon>
        <taxon>Pseudomonadati</taxon>
        <taxon>Pseudomonadota</taxon>
        <taxon>Alphaproteobacteria</taxon>
        <taxon>Hyphomicrobiales</taxon>
        <taxon>Brucellaceae</taxon>
        <taxon>Falsochrobactrum</taxon>
    </lineage>
</organism>
<dbReference type="InterPro" id="IPR020846">
    <property type="entry name" value="MFS_dom"/>
</dbReference>
<keyword evidence="7" id="KW-1185">Reference proteome</keyword>
<feature type="transmembrane region" description="Helical" evidence="4">
    <location>
        <begin position="177"/>
        <end position="196"/>
    </location>
</feature>
<dbReference type="InterPro" id="IPR036259">
    <property type="entry name" value="MFS_trans_sf"/>
</dbReference>
<comment type="caution">
    <text evidence="6">The sequence shown here is derived from an EMBL/GenBank/DDBJ whole genome shotgun (WGS) entry which is preliminary data.</text>
</comment>
<dbReference type="PANTHER" id="PTHR11360">
    <property type="entry name" value="MONOCARBOXYLATE TRANSPORTER"/>
    <property type="match status" value="1"/>
</dbReference>
<dbReference type="Gene3D" id="1.20.1250.20">
    <property type="entry name" value="MFS general substrate transporter like domains"/>
    <property type="match status" value="2"/>
</dbReference>
<dbReference type="AlphaFoldDB" id="A0A316J7J4"/>
<evidence type="ECO:0000256" key="2">
    <source>
        <dbReference type="ARBA" id="ARBA00022989"/>
    </source>
</evidence>
<keyword evidence="3 4" id="KW-0472">Membrane</keyword>
<dbReference type="SUPFAM" id="SSF103473">
    <property type="entry name" value="MFS general substrate transporter"/>
    <property type="match status" value="1"/>
</dbReference>
<keyword evidence="1 4" id="KW-0812">Transmembrane</keyword>
<evidence type="ECO:0000313" key="6">
    <source>
        <dbReference type="EMBL" id="PWL17118.1"/>
    </source>
</evidence>
<feature type="transmembrane region" description="Helical" evidence="4">
    <location>
        <begin position="396"/>
        <end position="418"/>
    </location>
</feature>
<evidence type="ECO:0000256" key="1">
    <source>
        <dbReference type="ARBA" id="ARBA00022692"/>
    </source>
</evidence>
<feature type="transmembrane region" description="Helical" evidence="4">
    <location>
        <begin position="55"/>
        <end position="75"/>
    </location>
</feature>
<feature type="transmembrane region" description="Helical" evidence="4">
    <location>
        <begin position="112"/>
        <end position="132"/>
    </location>
</feature>
<feature type="transmembrane region" description="Helical" evidence="4">
    <location>
        <begin position="308"/>
        <end position="326"/>
    </location>
</feature>
<feature type="transmembrane region" description="Helical" evidence="4">
    <location>
        <begin position="365"/>
        <end position="390"/>
    </location>
</feature>
<evidence type="ECO:0000313" key="7">
    <source>
        <dbReference type="Proteomes" id="UP000245865"/>
    </source>
</evidence>
<feature type="transmembrane region" description="Helical" evidence="4">
    <location>
        <begin position="332"/>
        <end position="353"/>
    </location>
</feature>
<protein>
    <submittedName>
        <fullName evidence="6">MFS transporter</fullName>
    </submittedName>
</protein>